<keyword evidence="5 13" id="KW-0812">Transmembrane</keyword>
<dbReference type="Pfam" id="PF13246">
    <property type="entry name" value="Cation_ATPase"/>
    <property type="match status" value="1"/>
</dbReference>
<keyword evidence="7" id="KW-0106">Calcium</keyword>
<dbReference type="SFLD" id="SFLDF00027">
    <property type="entry name" value="p-type_atpase"/>
    <property type="match status" value="1"/>
</dbReference>
<dbReference type="InterPro" id="IPR004014">
    <property type="entry name" value="ATPase_P-typ_cation-transptr_N"/>
</dbReference>
<organism evidence="15 16">
    <name type="scientific">Candidatus Woykebacteria bacterium RBG_19FT_COMBO_43_10</name>
    <dbReference type="NCBI Taxonomy" id="1802598"/>
    <lineage>
        <taxon>Bacteria</taxon>
        <taxon>Candidatus Woykeibacteriota</taxon>
    </lineage>
</organism>
<name>A0A1G1WI72_9BACT</name>
<dbReference type="AlphaFoldDB" id="A0A1G1WI72"/>
<feature type="domain" description="Cation-transporting P-type ATPase N-terminal" evidence="14">
    <location>
        <begin position="9"/>
        <end position="82"/>
    </location>
</feature>
<dbReference type="GO" id="GO:0005524">
    <property type="term" value="F:ATP binding"/>
    <property type="evidence" value="ECO:0007669"/>
    <property type="project" value="UniProtKB-KW"/>
</dbReference>
<evidence type="ECO:0000256" key="6">
    <source>
        <dbReference type="ARBA" id="ARBA00022741"/>
    </source>
</evidence>
<dbReference type="InterPro" id="IPR023299">
    <property type="entry name" value="ATPase_P-typ_cyto_dom_N"/>
</dbReference>
<feature type="transmembrane region" description="Helical" evidence="13">
    <location>
        <begin position="771"/>
        <end position="792"/>
    </location>
</feature>
<keyword evidence="11 13" id="KW-1133">Transmembrane helix</keyword>
<dbReference type="SFLD" id="SFLDG00002">
    <property type="entry name" value="C1.7:_P-type_atpase_like"/>
    <property type="match status" value="1"/>
</dbReference>
<evidence type="ECO:0000256" key="5">
    <source>
        <dbReference type="ARBA" id="ARBA00022692"/>
    </source>
</evidence>
<evidence type="ECO:0000256" key="9">
    <source>
        <dbReference type="ARBA" id="ARBA00022842"/>
    </source>
</evidence>
<proteinExistence type="predicted"/>
<keyword evidence="8" id="KW-0067">ATP-binding</keyword>
<evidence type="ECO:0000256" key="13">
    <source>
        <dbReference type="SAM" id="Phobius"/>
    </source>
</evidence>
<evidence type="ECO:0000256" key="7">
    <source>
        <dbReference type="ARBA" id="ARBA00022837"/>
    </source>
</evidence>
<dbReference type="InterPro" id="IPR036412">
    <property type="entry name" value="HAD-like_sf"/>
</dbReference>
<gene>
    <name evidence="15" type="ORF">A2Z42_03565</name>
</gene>
<feature type="transmembrane region" description="Helical" evidence="13">
    <location>
        <begin position="289"/>
        <end position="318"/>
    </location>
</feature>
<dbReference type="Gene3D" id="2.70.150.10">
    <property type="entry name" value="Calcium-transporting ATPase, cytoplasmic transduction domain A"/>
    <property type="match status" value="1"/>
</dbReference>
<dbReference type="Pfam" id="PF00689">
    <property type="entry name" value="Cation_ATPase_C"/>
    <property type="match status" value="1"/>
</dbReference>
<dbReference type="PROSITE" id="PS00154">
    <property type="entry name" value="ATPASE_E1_E2"/>
    <property type="match status" value="1"/>
</dbReference>
<comment type="caution">
    <text evidence="15">The sequence shown here is derived from an EMBL/GenBank/DDBJ whole genome shotgun (WGS) entry which is preliminary data.</text>
</comment>
<keyword evidence="6" id="KW-0547">Nucleotide-binding</keyword>
<keyword evidence="10" id="KW-1278">Translocase</keyword>
<dbReference type="EC" id="7.2.2.10" evidence="2"/>
<dbReference type="InterPro" id="IPR044492">
    <property type="entry name" value="P_typ_ATPase_HD_dom"/>
</dbReference>
<keyword evidence="4" id="KW-0109">Calcium transport</keyword>
<accession>A0A1G1WI72</accession>
<dbReference type="InterPro" id="IPR006068">
    <property type="entry name" value="ATPase_P-typ_cation-transptr_C"/>
</dbReference>
<evidence type="ECO:0000313" key="16">
    <source>
        <dbReference type="Proteomes" id="UP000176645"/>
    </source>
</evidence>
<dbReference type="SUPFAM" id="SSF81653">
    <property type="entry name" value="Calcium ATPase, transduction domain A"/>
    <property type="match status" value="1"/>
</dbReference>
<evidence type="ECO:0000256" key="12">
    <source>
        <dbReference type="ARBA" id="ARBA00023136"/>
    </source>
</evidence>
<dbReference type="InterPro" id="IPR001757">
    <property type="entry name" value="P_typ_ATPase"/>
</dbReference>
<dbReference type="EMBL" id="MHCU01000041">
    <property type="protein sequence ID" value="OGY27301.1"/>
    <property type="molecule type" value="Genomic_DNA"/>
</dbReference>
<evidence type="ECO:0000256" key="11">
    <source>
        <dbReference type="ARBA" id="ARBA00022989"/>
    </source>
</evidence>
<feature type="transmembrane region" description="Helical" evidence="13">
    <location>
        <begin position="65"/>
        <end position="84"/>
    </location>
</feature>
<dbReference type="InterPro" id="IPR008250">
    <property type="entry name" value="ATPase_P-typ_transduc_dom_A_sf"/>
</dbReference>
<dbReference type="SUPFAM" id="SSF81660">
    <property type="entry name" value="Metal cation-transporting ATPase, ATP-binding domain N"/>
    <property type="match status" value="1"/>
</dbReference>
<dbReference type="PANTHER" id="PTHR42861">
    <property type="entry name" value="CALCIUM-TRANSPORTING ATPASE"/>
    <property type="match status" value="1"/>
</dbReference>
<keyword evidence="3" id="KW-0597">Phosphoprotein</keyword>
<dbReference type="SMART" id="SM00831">
    <property type="entry name" value="Cation_ATPase_N"/>
    <property type="match status" value="1"/>
</dbReference>
<evidence type="ECO:0000256" key="4">
    <source>
        <dbReference type="ARBA" id="ARBA00022568"/>
    </source>
</evidence>
<dbReference type="NCBIfam" id="TIGR01494">
    <property type="entry name" value="ATPase_P-type"/>
    <property type="match status" value="3"/>
</dbReference>
<feature type="non-terminal residue" evidence="15">
    <location>
        <position position="803"/>
    </location>
</feature>
<dbReference type="InterPro" id="IPR059000">
    <property type="entry name" value="ATPase_P-type_domA"/>
</dbReference>
<dbReference type="Gene3D" id="1.20.1110.10">
    <property type="entry name" value="Calcium-transporting ATPase, transmembrane domain"/>
    <property type="match status" value="1"/>
</dbReference>
<dbReference type="InterPro" id="IPR023298">
    <property type="entry name" value="ATPase_P-typ_TM_dom_sf"/>
</dbReference>
<feature type="transmembrane region" description="Helical" evidence="13">
    <location>
        <begin position="257"/>
        <end position="277"/>
    </location>
</feature>
<evidence type="ECO:0000259" key="14">
    <source>
        <dbReference type="SMART" id="SM00831"/>
    </source>
</evidence>
<dbReference type="InterPro" id="IPR023214">
    <property type="entry name" value="HAD_sf"/>
</dbReference>
<feature type="transmembrane region" description="Helical" evidence="13">
    <location>
        <begin position="90"/>
        <end position="110"/>
    </location>
</feature>
<dbReference type="PRINTS" id="PR00120">
    <property type="entry name" value="HATPASE"/>
</dbReference>
<dbReference type="Proteomes" id="UP000176645">
    <property type="component" value="Unassembled WGS sequence"/>
</dbReference>
<dbReference type="Pfam" id="PF00690">
    <property type="entry name" value="Cation_ATPase_N"/>
    <property type="match status" value="1"/>
</dbReference>
<dbReference type="SUPFAM" id="SSF81665">
    <property type="entry name" value="Calcium ATPase, transmembrane domain M"/>
    <property type="match status" value="1"/>
</dbReference>
<keyword evidence="12 13" id="KW-0472">Membrane</keyword>
<evidence type="ECO:0000256" key="2">
    <source>
        <dbReference type="ARBA" id="ARBA00012790"/>
    </source>
</evidence>
<comment type="subcellular location">
    <subcellularLocation>
        <location evidence="1">Endomembrane system</location>
        <topology evidence="1">Multi-pass membrane protein</topology>
    </subcellularLocation>
</comment>
<reference evidence="15 16" key="1">
    <citation type="journal article" date="2016" name="Nat. Commun.">
        <title>Thousands of microbial genomes shed light on interconnected biogeochemical processes in an aquifer system.</title>
        <authorList>
            <person name="Anantharaman K."/>
            <person name="Brown C.T."/>
            <person name="Hug L.A."/>
            <person name="Sharon I."/>
            <person name="Castelle C.J."/>
            <person name="Probst A.J."/>
            <person name="Thomas B.C."/>
            <person name="Singh A."/>
            <person name="Wilkins M.J."/>
            <person name="Karaoz U."/>
            <person name="Brodie E.L."/>
            <person name="Williams K.H."/>
            <person name="Hubbard S.S."/>
            <person name="Banfield J.F."/>
        </authorList>
    </citation>
    <scope>NUCLEOTIDE SEQUENCE [LARGE SCALE GENOMIC DNA]</scope>
</reference>
<dbReference type="GO" id="GO:0016020">
    <property type="term" value="C:membrane"/>
    <property type="evidence" value="ECO:0007669"/>
    <property type="project" value="InterPro"/>
</dbReference>
<dbReference type="NCBIfam" id="TIGR01517">
    <property type="entry name" value="ATPase-IIB_Ca"/>
    <property type="match status" value="1"/>
</dbReference>
<dbReference type="FunFam" id="2.70.150.10:FF:000160">
    <property type="entry name" value="Sarcoplasmic/endoplasmic reticulum calcium ATPase 1"/>
    <property type="match status" value="1"/>
</dbReference>
<dbReference type="GO" id="GO:0016887">
    <property type="term" value="F:ATP hydrolysis activity"/>
    <property type="evidence" value="ECO:0007669"/>
    <property type="project" value="InterPro"/>
</dbReference>
<protein>
    <recommendedName>
        <fullName evidence="2">P-type Ca(2+) transporter</fullName>
        <ecNumber evidence="2">7.2.2.10</ecNumber>
    </recommendedName>
</protein>
<evidence type="ECO:0000256" key="1">
    <source>
        <dbReference type="ARBA" id="ARBA00004127"/>
    </source>
</evidence>
<dbReference type="Gene3D" id="3.40.50.1000">
    <property type="entry name" value="HAD superfamily/HAD-like"/>
    <property type="match status" value="1"/>
</dbReference>
<dbReference type="SFLD" id="SFLDS00003">
    <property type="entry name" value="Haloacid_Dehalogenase"/>
    <property type="match status" value="1"/>
</dbReference>
<feature type="transmembrane region" description="Helical" evidence="13">
    <location>
        <begin position="726"/>
        <end position="750"/>
    </location>
</feature>
<dbReference type="InterPro" id="IPR006408">
    <property type="entry name" value="P-type_ATPase_IIB"/>
</dbReference>
<dbReference type="GO" id="GO:0012505">
    <property type="term" value="C:endomembrane system"/>
    <property type="evidence" value="ECO:0007669"/>
    <property type="project" value="UniProtKB-SubCell"/>
</dbReference>
<dbReference type="Pfam" id="PF00122">
    <property type="entry name" value="E1-E2_ATPase"/>
    <property type="match status" value="1"/>
</dbReference>
<keyword evidence="4" id="KW-0406">Ion transport</keyword>
<dbReference type="Gene3D" id="3.40.1110.10">
    <property type="entry name" value="Calcium-transporting ATPase, cytoplasmic domain N"/>
    <property type="match status" value="1"/>
</dbReference>
<feature type="transmembrane region" description="Helical" evidence="13">
    <location>
        <begin position="698"/>
        <end position="720"/>
    </location>
</feature>
<sequence length="803" mass="87434">MLPNKEREAYYSLTKEEVFTLFSTNDSGLSESEAKQRLDQYGPNKLTEKKRISPLEIFAGQFKNLLTIILLFAATLTFLVYIFGEREQSDLIEAALILAIVVMIAALGFVQEYRAEKAIEELKKLLAFKAKVLRDGKEKEIDTVDLVPGDLVVLEEGEKVPADIRVIDVASLQTNEASLTGESTPVNKIAEKLGRNLQVADQKDMVFSGTAITSGRGLGVVVATGDHTQIGKIAQAVAETQEEDTPIQKRLDKLAKILGWGTLAISSVVFVFIVFFAQDFAQLTLLQRILHSFIAAVALAVAAIPEGLPAVVTISLAFGTRRMLKKNALVRKLTSVETLGSVDVICADKTGTLTAGEMTVREIFYDGISYSVTGRGYETEGDFQKNGSKVEPSILAPILKCGLLCNNAQLEESRVLGDPTEGALIVSAYKTGIQKTGNRVREVPFSSERKMMSVVVQEEKDLVVYTKGAPEIVLSKCNKFIKGGSEVSLDEGDKKTILAENEKMASKALRVLGLAYKKINALPADEDIATLEAGLTFIGMQAMMDPPREGVKELIEKATQSGIDVVMITGDHLDTAKAIAAEIGIDGEAITGTDLEKLSDQEFAARVEKIKVYARVNPEHKFKIVEGLKKKGHLVAMTGDGVNDAPALKRADIGVAMGITGTDVAKEASDMVLLDDKFGTIISAIEEGRGVFDNIRKFVDYLLSCNVGEVLVVFLALILFQDVILTAVMLLWINIVTDGIPAVALGLDPAEKGILRYPPKKFQEQVINKRVWLEIIFFGVALTVSTLLLFYFNLSESLQEARA</sequence>
<dbReference type="SUPFAM" id="SSF56784">
    <property type="entry name" value="HAD-like"/>
    <property type="match status" value="1"/>
</dbReference>
<dbReference type="GO" id="GO:0005388">
    <property type="term" value="F:P-type calcium transporter activity"/>
    <property type="evidence" value="ECO:0007669"/>
    <property type="project" value="UniProtKB-EC"/>
</dbReference>
<evidence type="ECO:0000256" key="8">
    <source>
        <dbReference type="ARBA" id="ARBA00022840"/>
    </source>
</evidence>
<keyword evidence="4" id="KW-0813">Transport</keyword>
<keyword evidence="9" id="KW-0460">Magnesium</keyword>
<evidence type="ECO:0000313" key="15">
    <source>
        <dbReference type="EMBL" id="OGY27301.1"/>
    </source>
</evidence>
<dbReference type="PRINTS" id="PR00119">
    <property type="entry name" value="CATATPASE"/>
</dbReference>
<dbReference type="InterPro" id="IPR018303">
    <property type="entry name" value="ATPase_P-typ_P_site"/>
</dbReference>
<evidence type="ECO:0000256" key="10">
    <source>
        <dbReference type="ARBA" id="ARBA00022967"/>
    </source>
</evidence>
<evidence type="ECO:0000256" key="3">
    <source>
        <dbReference type="ARBA" id="ARBA00022553"/>
    </source>
</evidence>